<dbReference type="EMBL" id="LDOT01000036">
    <property type="protein sequence ID" value="KLV03276.1"/>
    <property type="molecule type" value="Genomic_DNA"/>
</dbReference>
<evidence type="ECO:0000313" key="1">
    <source>
        <dbReference type="EMBL" id="KLV03276.1"/>
    </source>
</evidence>
<proteinExistence type="predicted"/>
<dbReference type="Pfam" id="PF12375">
    <property type="entry name" value="DUF3653"/>
    <property type="match status" value="1"/>
</dbReference>
<organism evidence="1 2">
    <name type="scientific">Photobacterium aquae</name>
    <dbReference type="NCBI Taxonomy" id="1195763"/>
    <lineage>
        <taxon>Bacteria</taxon>
        <taxon>Pseudomonadati</taxon>
        <taxon>Pseudomonadota</taxon>
        <taxon>Gammaproteobacteria</taxon>
        <taxon>Vibrionales</taxon>
        <taxon>Vibrionaceae</taxon>
        <taxon>Photobacterium</taxon>
    </lineage>
</organism>
<dbReference type="InterPro" id="IPR021077">
    <property type="entry name" value="Phage_phi-Lf_Orf112"/>
</dbReference>
<dbReference type="Proteomes" id="UP000036097">
    <property type="component" value="Unassembled WGS sequence"/>
</dbReference>
<dbReference type="AlphaFoldDB" id="A0A0J1GUE0"/>
<sequence length="128" mass="15162">MRKTNKPRRITDNLIFRKYKCGLTREETAKLCFKTVRTVTEWDKGRPIPPECKRLMRLYSGRALDPLNVEWHGWRIKRNELITPNGWTLNPDRIIAGNALLEINSDDDRKNKSILLRAARSIQKIRYK</sequence>
<dbReference type="PATRIC" id="fig|1195763.3.peg.4361"/>
<comment type="caution">
    <text evidence="1">The sequence shown here is derived from an EMBL/GenBank/DDBJ whole genome shotgun (WGS) entry which is preliminary data.</text>
</comment>
<evidence type="ECO:0000313" key="2">
    <source>
        <dbReference type="Proteomes" id="UP000036097"/>
    </source>
</evidence>
<gene>
    <name evidence="1" type="ORF">ABT56_20325</name>
</gene>
<keyword evidence="2" id="KW-1185">Reference proteome</keyword>
<reference evidence="1 2" key="1">
    <citation type="submission" date="2015-05" db="EMBL/GenBank/DDBJ databases">
        <title>Photobacterium galathea sp. nov.</title>
        <authorList>
            <person name="Machado H."/>
            <person name="Gram L."/>
        </authorList>
    </citation>
    <scope>NUCLEOTIDE SEQUENCE [LARGE SCALE GENOMIC DNA]</scope>
    <source>
        <strain evidence="1 2">CGMCC 1.12159</strain>
    </source>
</reference>
<name>A0A0J1GUE0_9GAMM</name>
<accession>A0A0J1GUE0</accession>
<protein>
    <submittedName>
        <fullName evidence="1">Regulator</fullName>
    </submittedName>
</protein>